<feature type="region of interest" description="Disordered" evidence="7">
    <location>
        <begin position="1"/>
        <end position="81"/>
    </location>
</feature>
<evidence type="ECO:0000256" key="7">
    <source>
        <dbReference type="SAM" id="MobiDB-lite"/>
    </source>
</evidence>
<sequence>ITAMVTSDTGLPDPDNPNNDLRVSNEDVILVTDDDEDSDDQETVTLDDYQPLPMEDTGDSNYCSTYGYQTPENTTTSSARRRTPMEEVVVATFKQVWNECHPSEGDIEMDSKKIDEVKEAMSKITLPPSSIPEWANSVPEDEWKKHLLNRLQTNQEEKK</sequence>
<dbReference type="Pfam" id="PF06910">
    <property type="entry name" value="MEA1"/>
    <property type="match status" value="1"/>
</dbReference>
<evidence type="ECO:0000256" key="1">
    <source>
        <dbReference type="ARBA" id="ARBA00002540"/>
    </source>
</evidence>
<dbReference type="EMBL" id="JANEYF010005896">
    <property type="protein sequence ID" value="KAJ8926414.1"/>
    <property type="molecule type" value="Genomic_DNA"/>
</dbReference>
<proteinExistence type="predicted"/>
<keyword evidence="4" id="KW-0597">Phosphoprotein</keyword>
<reference evidence="8" key="1">
    <citation type="journal article" date="2023" name="Insect Mol. Biol.">
        <title>Genome sequencing provides insights into the evolution of gene families encoding plant cell wall-degrading enzymes in longhorned beetles.</title>
        <authorList>
            <person name="Shin N.R."/>
            <person name="Okamura Y."/>
            <person name="Kirsch R."/>
            <person name="Pauchet Y."/>
        </authorList>
    </citation>
    <scope>NUCLEOTIDE SEQUENCE</scope>
    <source>
        <strain evidence="8">RBIC_L_NR</strain>
    </source>
</reference>
<organism evidence="8 9">
    <name type="scientific">Rhamnusium bicolor</name>
    <dbReference type="NCBI Taxonomy" id="1586634"/>
    <lineage>
        <taxon>Eukaryota</taxon>
        <taxon>Metazoa</taxon>
        <taxon>Ecdysozoa</taxon>
        <taxon>Arthropoda</taxon>
        <taxon>Hexapoda</taxon>
        <taxon>Insecta</taxon>
        <taxon>Pterygota</taxon>
        <taxon>Neoptera</taxon>
        <taxon>Endopterygota</taxon>
        <taxon>Coleoptera</taxon>
        <taxon>Polyphaga</taxon>
        <taxon>Cucujiformia</taxon>
        <taxon>Chrysomeloidea</taxon>
        <taxon>Cerambycidae</taxon>
        <taxon>Lepturinae</taxon>
        <taxon>Rhagiini</taxon>
        <taxon>Rhamnusium</taxon>
    </lineage>
</organism>
<name>A0AAV8WIL7_9CUCU</name>
<accession>A0AAV8WIL7</accession>
<keyword evidence="5" id="KW-0221">Differentiation</keyword>
<feature type="compositionally biased region" description="Acidic residues" evidence="7">
    <location>
        <begin position="32"/>
        <end position="42"/>
    </location>
</feature>
<evidence type="ECO:0000256" key="5">
    <source>
        <dbReference type="ARBA" id="ARBA00022782"/>
    </source>
</evidence>
<comment type="function">
    <text evidence="1">May play an important role in spermatogenesis and/or testis development.</text>
</comment>
<comment type="caution">
    <text evidence="8">The sequence shown here is derived from an EMBL/GenBank/DDBJ whole genome shotgun (WGS) entry which is preliminary data.</text>
</comment>
<evidence type="ECO:0000313" key="9">
    <source>
        <dbReference type="Proteomes" id="UP001162156"/>
    </source>
</evidence>
<evidence type="ECO:0000313" key="8">
    <source>
        <dbReference type="EMBL" id="KAJ8926414.1"/>
    </source>
</evidence>
<dbReference type="GO" id="GO:0007283">
    <property type="term" value="P:spermatogenesis"/>
    <property type="evidence" value="ECO:0007669"/>
    <property type="project" value="UniProtKB-KW"/>
</dbReference>
<keyword evidence="6" id="KW-0744">Spermatogenesis</keyword>
<keyword evidence="9" id="KW-1185">Reference proteome</keyword>
<dbReference type="Proteomes" id="UP001162156">
    <property type="component" value="Unassembled WGS sequence"/>
</dbReference>
<evidence type="ECO:0000256" key="2">
    <source>
        <dbReference type="ARBA" id="ARBA00022245"/>
    </source>
</evidence>
<protein>
    <recommendedName>
        <fullName evidence="2">Male-enhanced antigen 1</fullName>
    </recommendedName>
</protein>
<keyword evidence="3" id="KW-0217">Developmental protein</keyword>
<feature type="compositionally biased region" description="Polar residues" evidence="7">
    <location>
        <begin position="59"/>
        <end position="78"/>
    </location>
</feature>
<feature type="non-terminal residue" evidence="8">
    <location>
        <position position="1"/>
    </location>
</feature>
<dbReference type="InterPro" id="IPR009685">
    <property type="entry name" value="MEA1"/>
</dbReference>
<dbReference type="GO" id="GO:0030154">
    <property type="term" value="P:cell differentiation"/>
    <property type="evidence" value="ECO:0007669"/>
    <property type="project" value="UniProtKB-KW"/>
</dbReference>
<dbReference type="AlphaFoldDB" id="A0AAV8WIL7"/>
<gene>
    <name evidence="8" type="ORF">NQ314_021202</name>
</gene>
<evidence type="ECO:0000256" key="4">
    <source>
        <dbReference type="ARBA" id="ARBA00022553"/>
    </source>
</evidence>
<evidence type="ECO:0000256" key="3">
    <source>
        <dbReference type="ARBA" id="ARBA00022473"/>
    </source>
</evidence>
<evidence type="ECO:0000256" key="6">
    <source>
        <dbReference type="ARBA" id="ARBA00022871"/>
    </source>
</evidence>
<dbReference type="PANTHER" id="PTHR17005">
    <property type="entry name" value="MALE-ENHANCED ANTIGEN-1"/>
    <property type="match status" value="1"/>
</dbReference>